<dbReference type="eggNOG" id="arCOG02448">
    <property type="taxonomic scope" value="Archaea"/>
</dbReference>
<keyword evidence="7" id="KW-1185">Reference proteome</keyword>
<evidence type="ECO:0000256" key="2">
    <source>
        <dbReference type="ARBA" id="ARBA00022723"/>
    </source>
</evidence>
<dbReference type="Gene3D" id="3.30.70.20">
    <property type="match status" value="1"/>
</dbReference>
<dbReference type="STRING" id="456442.Mboo_0796"/>
<dbReference type="PROSITE" id="PS51379">
    <property type="entry name" value="4FE4S_FER_2"/>
    <property type="match status" value="2"/>
</dbReference>
<dbReference type="GO" id="GO:0051539">
    <property type="term" value="F:4 iron, 4 sulfur cluster binding"/>
    <property type="evidence" value="ECO:0007669"/>
    <property type="project" value="UniProtKB-KW"/>
</dbReference>
<evidence type="ECO:0000256" key="3">
    <source>
        <dbReference type="ARBA" id="ARBA00023004"/>
    </source>
</evidence>
<dbReference type="InterPro" id="IPR007160">
    <property type="entry name" value="DUF362"/>
</dbReference>
<protein>
    <submittedName>
        <fullName evidence="6">4Fe-4S ferredoxin, iron-sulfur binding domain protein</fullName>
    </submittedName>
</protein>
<proteinExistence type="predicted"/>
<dbReference type="GO" id="GO:0046872">
    <property type="term" value="F:metal ion binding"/>
    <property type="evidence" value="ECO:0007669"/>
    <property type="project" value="UniProtKB-KW"/>
</dbReference>
<keyword evidence="1" id="KW-0004">4Fe-4S</keyword>
<feature type="domain" description="4Fe-4S ferredoxin-type" evidence="5">
    <location>
        <begin position="215"/>
        <end position="244"/>
    </location>
</feature>
<dbReference type="RefSeq" id="WP_012106338.1">
    <property type="nucleotide sequence ID" value="NC_009712.1"/>
</dbReference>
<dbReference type="Pfam" id="PF04015">
    <property type="entry name" value="DUF362"/>
    <property type="match status" value="1"/>
</dbReference>
<dbReference type="Pfam" id="PF12838">
    <property type="entry name" value="Fer4_7"/>
    <property type="match status" value="1"/>
</dbReference>
<organism evidence="6 7">
    <name type="scientific">Methanoregula boonei (strain DSM 21154 / JCM 14090 / 6A8)</name>
    <dbReference type="NCBI Taxonomy" id="456442"/>
    <lineage>
        <taxon>Archaea</taxon>
        <taxon>Methanobacteriati</taxon>
        <taxon>Methanobacteriota</taxon>
        <taxon>Stenosarchaea group</taxon>
        <taxon>Methanomicrobia</taxon>
        <taxon>Methanomicrobiales</taxon>
        <taxon>Methanoregulaceae</taxon>
        <taxon>Methanoregula</taxon>
    </lineage>
</organism>
<dbReference type="PROSITE" id="PS00198">
    <property type="entry name" value="4FE4S_FER_1"/>
    <property type="match status" value="1"/>
</dbReference>
<dbReference type="GO" id="GO:0016491">
    <property type="term" value="F:oxidoreductase activity"/>
    <property type="evidence" value="ECO:0007669"/>
    <property type="project" value="UniProtKB-ARBA"/>
</dbReference>
<name>A7I6F3_METB6</name>
<gene>
    <name evidence="6" type="ordered locus">Mboo_0796</name>
</gene>
<dbReference type="GeneID" id="5411579"/>
<dbReference type="PANTHER" id="PTHR24960:SF83">
    <property type="entry name" value="4FE-4S FERREDOXIN-TYPE DOMAIN-CONTAINING PROTEIN"/>
    <property type="match status" value="1"/>
</dbReference>
<keyword evidence="2" id="KW-0479">Metal-binding</keyword>
<evidence type="ECO:0000256" key="4">
    <source>
        <dbReference type="ARBA" id="ARBA00023014"/>
    </source>
</evidence>
<sequence>MTSRVWFASLRARSPEDSTEAKVRKLFETAGLAACIEPRDKTAIKLHFGEKGNDSYISPVFVRQIVDKVKAAGALPFVTDTNTLYLGSRSNAVDHITTAILHGFDYAVVGAPVIIADGLTGKNMAHVAINKKHFKTVTLAGDIVAADSMIVMTHFKGHEVAGFGGAIKNLAMGCAPPAGKRAQHQAKPFSMPAVCTGCGKCTEVCPKSAITLRNKKSVIDKDLCIGCFECMTVCPVHAIEVDWETEIPLFTERMVEYAYGAVQGKAGKIGYISFLTRITPDCDCVPWSDASIVPDIGILASKDPVAIDAAACDLVNQQPGFKESLLARHHHPGEDKFSGLRPNTDGPRQLRYAEELGLGTRDYELVRL</sequence>
<dbReference type="Proteomes" id="UP000002408">
    <property type="component" value="Chromosome"/>
</dbReference>
<dbReference type="EMBL" id="CP000780">
    <property type="protein sequence ID" value="ABS55314.1"/>
    <property type="molecule type" value="Genomic_DNA"/>
</dbReference>
<dbReference type="InterPro" id="IPR050157">
    <property type="entry name" value="PSI_iron-sulfur_center"/>
</dbReference>
<dbReference type="Gene3D" id="3.40.50.11440">
    <property type="match status" value="1"/>
</dbReference>
<dbReference type="AlphaFoldDB" id="A7I6F3"/>
<dbReference type="InterPro" id="IPR017900">
    <property type="entry name" value="4Fe4S_Fe_S_CS"/>
</dbReference>
<feature type="domain" description="4Fe-4S ferredoxin-type" evidence="5">
    <location>
        <begin position="186"/>
        <end position="214"/>
    </location>
</feature>
<dbReference type="SUPFAM" id="SSF54862">
    <property type="entry name" value="4Fe-4S ferredoxins"/>
    <property type="match status" value="1"/>
</dbReference>
<evidence type="ECO:0000313" key="6">
    <source>
        <dbReference type="EMBL" id="ABS55314.1"/>
    </source>
</evidence>
<dbReference type="KEGG" id="mbn:Mboo_0796"/>
<evidence type="ECO:0000259" key="5">
    <source>
        <dbReference type="PROSITE" id="PS51379"/>
    </source>
</evidence>
<reference evidence="7" key="1">
    <citation type="journal article" date="2015" name="Microbiology">
        <title>Genome of Methanoregula boonei 6A8 reveals adaptations to oligotrophic peatland environments.</title>
        <authorList>
            <person name="Braeuer S."/>
            <person name="Cadillo-Quiroz H."/>
            <person name="Kyrpides N."/>
            <person name="Woyke T."/>
            <person name="Goodwin L."/>
            <person name="Detter C."/>
            <person name="Podell S."/>
            <person name="Yavitt J.B."/>
            <person name="Zinder S.H."/>
        </authorList>
    </citation>
    <scope>NUCLEOTIDE SEQUENCE [LARGE SCALE GENOMIC DNA]</scope>
    <source>
        <strain evidence="7">DSM 21154 / JCM 14090 / 6A8</strain>
    </source>
</reference>
<dbReference type="OrthoDB" id="5583at2157"/>
<accession>A7I6F3</accession>
<keyword evidence="4" id="KW-0411">Iron-sulfur</keyword>
<evidence type="ECO:0000256" key="1">
    <source>
        <dbReference type="ARBA" id="ARBA00022485"/>
    </source>
</evidence>
<dbReference type="HOGENOM" id="CLU_046240_0_0_2"/>
<evidence type="ECO:0000313" key="7">
    <source>
        <dbReference type="Proteomes" id="UP000002408"/>
    </source>
</evidence>
<dbReference type="InterPro" id="IPR017896">
    <property type="entry name" value="4Fe4S_Fe-S-bd"/>
</dbReference>
<dbReference type="PANTHER" id="PTHR24960">
    <property type="entry name" value="PHOTOSYSTEM I IRON-SULFUR CENTER-RELATED"/>
    <property type="match status" value="1"/>
</dbReference>
<keyword evidence="3" id="KW-0408">Iron</keyword>